<protein>
    <submittedName>
        <fullName evidence="2">Uncharacterized protein</fullName>
    </submittedName>
</protein>
<feature type="transmembrane region" description="Helical" evidence="1">
    <location>
        <begin position="12"/>
        <end position="32"/>
    </location>
</feature>
<keyword evidence="1" id="KW-1133">Transmembrane helix</keyword>
<name>A0A8S5QML0_9CAUD</name>
<evidence type="ECO:0000256" key="1">
    <source>
        <dbReference type="SAM" id="Phobius"/>
    </source>
</evidence>
<reference evidence="2" key="1">
    <citation type="journal article" date="2021" name="Proc. Natl. Acad. Sci. U.S.A.">
        <title>A Catalog of Tens of Thousands of Viruses from Human Metagenomes Reveals Hidden Associations with Chronic Diseases.</title>
        <authorList>
            <person name="Tisza M.J."/>
            <person name="Buck C.B."/>
        </authorList>
    </citation>
    <scope>NUCLEOTIDE SEQUENCE</scope>
    <source>
        <strain evidence="2">CtYsL76</strain>
    </source>
</reference>
<keyword evidence="1" id="KW-0472">Membrane</keyword>
<evidence type="ECO:0000313" key="2">
    <source>
        <dbReference type="EMBL" id="DAE19989.1"/>
    </source>
</evidence>
<keyword evidence="1" id="KW-0812">Transmembrane</keyword>
<proteinExistence type="predicted"/>
<sequence>MSEFISCCAIRFAIIIVIYMILISCSINRSSYTYKFFYLVSAGYNSSYAS</sequence>
<organism evidence="2">
    <name type="scientific">CrAss-like virus sp. ctYsL76</name>
    <dbReference type="NCBI Taxonomy" id="2826826"/>
    <lineage>
        <taxon>Viruses</taxon>
        <taxon>Duplodnaviria</taxon>
        <taxon>Heunggongvirae</taxon>
        <taxon>Uroviricota</taxon>
        <taxon>Caudoviricetes</taxon>
        <taxon>Crassvirales</taxon>
    </lineage>
</organism>
<accession>A0A8S5QML0</accession>
<dbReference type="EMBL" id="BK015689">
    <property type="protein sequence ID" value="DAE19989.1"/>
    <property type="molecule type" value="Genomic_DNA"/>
</dbReference>